<feature type="domain" description="Glycosyl hydrolase family 32 C-terminal" evidence="1">
    <location>
        <begin position="27"/>
        <end position="74"/>
    </location>
</feature>
<organism evidence="2 3">
    <name type="scientific">Enterocloster clostridioformis</name>
    <dbReference type="NCBI Taxonomy" id="1531"/>
    <lineage>
        <taxon>Bacteria</taxon>
        <taxon>Bacillati</taxon>
        <taxon>Bacillota</taxon>
        <taxon>Clostridia</taxon>
        <taxon>Lachnospirales</taxon>
        <taxon>Lachnospiraceae</taxon>
        <taxon>Enterocloster</taxon>
    </lineage>
</organism>
<evidence type="ECO:0000313" key="3">
    <source>
        <dbReference type="Proteomes" id="UP000251853"/>
    </source>
</evidence>
<keyword evidence="3" id="KW-1185">Reference proteome</keyword>
<dbReference type="Pfam" id="PF08244">
    <property type="entry name" value="Glyco_hydro_32C"/>
    <property type="match status" value="1"/>
</dbReference>
<sequence>MTSLVSTRKEVKEICFPSDVGGVRYVEIFMDRRVAEVYLNHGEAAGTKLFYQDSTEGHLEADFSAGSLNRLEVWTMESIWSHKS</sequence>
<protein>
    <recommendedName>
        <fullName evidence="1">Glycosyl hydrolase family 32 C-terminal domain-containing protein</fullName>
    </recommendedName>
</protein>
<reference evidence="2 3" key="1">
    <citation type="submission" date="2018-06" db="EMBL/GenBank/DDBJ databases">
        <authorList>
            <consortium name="Pathogen Informatics"/>
            <person name="Doyle S."/>
        </authorList>
    </citation>
    <scope>NUCLEOTIDE SEQUENCE [LARGE SCALE GENOMIC DNA]</scope>
    <source>
        <strain evidence="2 3">NCTC11224</strain>
    </source>
</reference>
<dbReference type="Gene3D" id="2.60.120.560">
    <property type="entry name" value="Exo-inulinase, domain 1"/>
    <property type="match status" value="1"/>
</dbReference>
<evidence type="ECO:0000259" key="1">
    <source>
        <dbReference type="Pfam" id="PF08244"/>
    </source>
</evidence>
<evidence type="ECO:0000313" key="2">
    <source>
        <dbReference type="EMBL" id="SQB15393.1"/>
    </source>
</evidence>
<dbReference type="SUPFAM" id="SSF49899">
    <property type="entry name" value="Concanavalin A-like lectins/glucanases"/>
    <property type="match status" value="1"/>
</dbReference>
<accession>A0A2X2UQZ4</accession>
<dbReference type="InterPro" id="IPR013189">
    <property type="entry name" value="Glyco_hydro_32_C"/>
</dbReference>
<dbReference type="EMBL" id="UAVW01000017">
    <property type="protein sequence ID" value="SQB15393.1"/>
    <property type="molecule type" value="Genomic_DNA"/>
</dbReference>
<dbReference type="InterPro" id="IPR013320">
    <property type="entry name" value="ConA-like_dom_sf"/>
</dbReference>
<dbReference type="AlphaFoldDB" id="A0A2X2UQZ4"/>
<dbReference type="Proteomes" id="UP000251853">
    <property type="component" value="Unassembled WGS sequence"/>
</dbReference>
<name>A0A2X2UQZ4_9FIRM</name>
<dbReference type="RefSeq" id="WP_330411370.1">
    <property type="nucleotide sequence ID" value="NZ_JAIWZC010000001.1"/>
</dbReference>
<gene>
    <name evidence="2" type="ORF">NCTC11224_04458</name>
</gene>
<proteinExistence type="predicted"/>